<protein>
    <submittedName>
        <fullName evidence="2">Uncharacterized protein</fullName>
    </submittedName>
</protein>
<evidence type="ECO:0000256" key="1">
    <source>
        <dbReference type="SAM" id="MobiDB-lite"/>
    </source>
</evidence>
<dbReference type="EMBL" id="CP036553">
    <property type="protein sequence ID" value="QCQ35396.1"/>
    <property type="molecule type" value="Genomic_DNA"/>
</dbReference>
<sequence>MLLSLSQPGYAGPSARIPVPMSPGMRAHGHSYPGRNKGTVLLHNKLNHNTLQTKPCNATQ</sequence>
<dbReference type="Proteomes" id="UP000028294">
    <property type="component" value="Chromosome"/>
</dbReference>
<organism evidence="2 3">
    <name type="scientific">Bacteroides fragilis</name>
    <dbReference type="NCBI Taxonomy" id="817"/>
    <lineage>
        <taxon>Bacteria</taxon>
        <taxon>Pseudomonadati</taxon>
        <taxon>Bacteroidota</taxon>
        <taxon>Bacteroidia</taxon>
        <taxon>Bacteroidales</taxon>
        <taxon>Bacteroidaceae</taxon>
        <taxon>Bacteroides</taxon>
    </lineage>
</organism>
<dbReference type="AlphaFoldDB" id="A0AAP8ZS70"/>
<name>A0AAP8ZS70_BACFG</name>
<evidence type="ECO:0000313" key="3">
    <source>
        <dbReference type="Proteomes" id="UP000028294"/>
    </source>
</evidence>
<feature type="region of interest" description="Disordered" evidence="1">
    <location>
        <begin position="1"/>
        <end position="37"/>
    </location>
</feature>
<reference evidence="2 3" key="1">
    <citation type="submission" date="2019-03" db="EMBL/GenBank/DDBJ databases">
        <title>Complete genome assembly of MDR B. fragilis.</title>
        <authorList>
            <person name="Sydenham T.V."/>
            <person name="Hasman H."/>
            <person name="Justesen U.S."/>
        </authorList>
    </citation>
    <scope>NUCLEOTIDE SEQUENCE [LARGE SCALE GENOMIC DNA]</scope>
    <source>
        <strain evidence="2 3">DCMOUH0067B</strain>
    </source>
</reference>
<accession>A0AAP8ZS70</accession>
<evidence type="ECO:0000313" key="2">
    <source>
        <dbReference type="EMBL" id="QCQ35396.1"/>
    </source>
</evidence>
<gene>
    <name evidence="2" type="ORF">IA74_004425</name>
</gene>
<proteinExistence type="predicted"/>